<dbReference type="AlphaFoldDB" id="A0A915KBZ7"/>
<name>A0A915KBZ7_ROMCU</name>
<evidence type="ECO:0000313" key="3">
    <source>
        <dbReference type="WBParaSite" id="nRc.2.0.1.t35626-RA"/>
    </source>
</evidence>
<keyword evidence="2" id="KW-1185">Reference proteome</keyword>
<organism evidence="2 3">
    <name type="scientific">Romanomermis culicivorax</name>
    <name type="common">Nematode worm</name>
    <dbReference type="NCBI Taxonomy" id="13658"/>
    <lineage>
        <taxon>Eukaryota</taxon>
        <taxon>Metazoa</taxon>
        <taxon>Ecdysozoa</taxon>
        <taxon>Nematoda</taxon>
        <taxon>Enoplea</taxon>
        <taxon>Dorylaimia</taxon>
        <taxon>Mermithida</taxon>
        <taxon>Mermithoidea</taxon>
        <taxon>Mermithidae</taxon>
        <taxon>Romanomermis</taxon>
    </lineage>
</organism>
<reference evidence="3" key="1">
    <citation type="submission" date="2022-11" db="UniProtKB">
        <authorList>
            <consortium name="WormBaseParasite"/>
        </authorList>
    </citation>
    <scope>IDENTIFICATION</scope>
</reference>
<feature type="region of interest" description="Disordered" evidence="1">
    <location>
        <begin position="1"/>
        <end position="43"/>
    </location>
</feature>
<accession>A0A915KBZ7</accession>
<evidence type="ECO:0000313" key="2">
    <source>
        <dbReference type="Proteomes" id="UP000887565"/>
    </source>
</evidence>
<protein>
    <submittedName>
        <fullName evidence="3">Uncharacterized protein</fullName>
    </submittedName>
</protein>
<proteinExistence type="predicted"/>
<evidence type="ECO:0000256" key="1">
    <source>
        <dbReference type="SAM" id="MobiDB-lite"/>
    </source>
</evidence>
<sequence>MDQQSIVANQSSNTPLTPKKVVNQSQASGQTDQLSISGGNSVQQEPMMEMKLCGLHNCAIEREENVPELPSMVE</sequence>
<dbReference type="WBParaSite" id="nRc.2.0.1.t35626-RA">
    <property type="protein sequence ID" value="nRc.2.0.1.t35626-RA"/>
    <property type="gene ID" value="nRc.2.0.1.g35626"/>
</dbReference>
<dbReference type="Proteomes" id="UP000887565">
    <property type="component" value="Unplaced"/>
</dbReference>